<evidence type="ECO:0000313" key="2">
    <source>
        <dbReference type="EMBL" id="BBO75980.1"/>
    </source>
</evidence>
<organism evidence="2 3">
    <name type="scientific">Desulfosarcina widdelii</name>
    <dbReference type="NCBI Taxonomy" id="947919"/>
    <lineage>
        <taxon>Bacteria</taxon>
        <taxon>Pseudomonadati</taxon>
        <taxon>Thermodesulfobacteriota</taxon>
        <taxon>Desulfobacteria</taxon>
        <taxon>Desulfobacterales</taxon>
        <taxon>Desulfosarcinaceae</taxon>
        <taxon>Desulfosarcina</taxon>
    </lineage>
</organism>
<feature type="transmembrane region" description="Helical" evidence="1">
    <location>
        <begin position="127"/>
        <end position="148"/>
    </location>
</feature>
<gene>
    <name evidence="2" type="ORF">DSCW_33970</name>
</gene>
<protein>
    <recommendedName>
        <fullName evidence="4">Nucleoside recognition protein</fullName>
    </recommendedName>
</protein>
<accession>A0A5K7Z5H8</accession>
<feature type="transmembrane region" description="Helical" evidence="1">
    <location>
        <begin position="257"/>
        <end position="278"/>
    </location>
</feature>
<evidence type="ECO:0000313" key="3">
    <source>
        <dbReference type="Proteomes" id="UP000427769"/>
    </source>
</evidence>
<dbReference type="Proteomes" id="UP000427769">
    <property type="component" value="Chromosome"/>
</dbReference>
<feature type="transmembrane region" description="Helical" evidence="1">
    <location>
        <begin position="43"/>
        <end position="64"/>
    </location>
</feature>
<dbReference type="EMBL" id="AP021875">
    <property type="protein sequence ID" value="BBO75980.1"/>
    <property type="molecule type" value="Genomic_DNA"/>
</dbReference>
<feature type="transmembrane region" description="Helical" evidence="1">
    <location>
        <begin position="12"/>
        <end position="31"/>
    </location>
</feature>
<dbReference type="KEGG" id="dwd:DSCW_33970"/>
<feature type="transmembrane region" description="Helical" evidence="1">
    <location>
        <begin position="217"/>
        <end position="237"/>
    </location>
</feature>
<feature type="transmembrane region" description="Helical" evidence="1">
    <location>
        <begin position="326"/>
        <end position="348"/>
    </location>
</feature>
<sequence>MRRRKDNSSLRRLGIALVLSMAMLLAGTLFFESVQWDTVFRRMLFPLVRLLAFITLGLAVGQMIEATGWTGKIGKLGAPLFRFARLGPQCSAAFSTAFFSGTAANAMLYEFWQDGKISRQQLILTNLANQLPAFFLHLPTTVFIVLPLTGWAGGLYFILTFLAALIRLAAVLLWGRFRQIFDSQAWSQENSAPLSKDKRRGILKAIGEKLPGRLTTVATYVVPIYIAVFLLNSAGVFDWTRQWLAHWVSDRFVPVEALSLVVLSFAAEFTSGFAAAGAMLQEGVITSKQAVMALLVGNVVAFPIRALRHQLPRLMGIFAPRLGLQILLLGQGFRIVSLILVGGAYYFLF</sequence>
<evidence type="ECO:0008006" key="4">
    <source>
        <dbReference type="Google" id="ProtNLM"/>
    </source>
</evidence>
<proteinExistence type="predicted"/>
<dbReference type="PANTHER" id="PTHR38139">
    <property type="entry name" value="GATE DOMAIN-CONTAINING PROTEIN"/>
    <property type="match status" value="1"/>
</dbReference>
<keyword evidence="1" id="KW-0812">Transmembrane</keyword>
<keyword evidence="1" id="KW-0472">Membrane</keyword>
<dbReference type="OrthoDB" id="5453678at2"/>
<feature type="transmembrane region" description="Helical" evidence="1">
    <location>
        <begin position="290"/>
        <end position="306"/>
    </location>
</feature>
<dbReference type="RefSeq" id="WP_155304847.1">
    <property type="nucleotide sequence ID" value="NZ_AP021875.1"/>
</dbReference>
<reference evidence="2 3" key="1">
    <citation type="submission" date="2019-11" db="EMBL/GenBank/DDBJ databases">
        <title>Comparative genomics of hydrocarbon-degrading Desulfosarcina strains.</title>
        <authorList>
            <person name="Watanabe M."/>
            <person name="Kojima H."/>
            <person name="Fukui M."/>
        </authorList>
    </citation>
    <scope>NUCLEOTIDE SEQUENCE [LARGE SCALE GENOMIC DNA]</scope>
    <source>
        <strain evidence="2 3">PP31</strain>
    </source>
</reference>
<dbReference type="InterPro" id="IPR038880">
    <property type="entry name" value="MJ0871-like"/>
</dbReference>
<keyword evidence="1" id="KW-1133">Transmembrane helix</keyword>
<feature type="transmembrane region" description="Helical" evidence="1">
    <location>
        <begin position="154"/>
        <end position="174"/>
    </location>
</feature>
<dbReference type="AlphaFoldDB" id="A0A5K7Z5H8"/>
<evidence type="ECO:0000256" key="1">
    <source>
        <dbReference type="SAM" id="Phobius"/>
    </source>
</evidence>
<name>A0A5K7Z5H8_9BACT</name>
<keyword evidence="3" id="KW-1185">Reference proteome</keyword>
<dbReference type="PANTHER" id="PTHR38139:SF1">
    <property type="entry name" value="NUCLEOSIDE TRANSPORTER_FEOB GTPASE GATE DOMAIN-CONTAINING PROTEIN"/>
    <property type="match status" value="1"/>
</dbReference>